<name>A0A5E7N1W7_PSEFL</name>
<protein>
    <submittedName>
        <fullName evidence="2">Uncharacterized protein</fullName>
    </submittedName>
</protein>
<gene>
    <name evidence="2" type="ORF">PS880_04338</name>
</gene>
<dbReference type="Proteomes" id="UP000375525">
    <property type="component" value="Unassembled WGS sequence"/>
</dbReference>
<accession>A0A5E7N1W7</accession>
<evidence type="ECO:0000256" key="1">
    <source>
        <dbReference type="SAM" id="SignalP"/>
    </source>
</evidence>
<evidence type="ECO:0000313" key="3">
    <source>
        <dbReference type="Proteomes" id="UP000375525"/>
    </source>
</evidence>
<dbReference type="RefSeq" id="WP_224790285.1">
    <property type="nucleotide sequence ID" value="NZ_CABVIH010000023.1"/>
</dbReference>
<feature type="signal peptide" evidence="1">
    <location>
        <begin position="1"/>
        <end position="23"/>
    </location>
</feature>
<keyword evidence="1" id="KW-0732">Signal</keyword>
<dbReference type="EMBL" id="CABVIH010000023">
    <property type="protein sequence ID" value="VVP31001.1"/>
    <property type="molecule type" value="Genomic_DNA"/>
</dbReference>
<proteinExistence type="predicted"/>
<sequence length="163" mass="17529" precursor="true">MKNRNVLVVLMVLCGLIPLIGQASEATDAVMEVATTQMSTVVRVNGQNVPVIYVGQADGCDSVAIQHASDRYEHFRVCDNQVIPRNTVSPSWTEEGGARAVLAAVVRNSILLGEASQTDSNGYLISARTLGALRTDCKNVEVIISYDGDLVDRALKSVCGKHR</sequence>
<feature type="chain" id="PRO_5023064027" evidence="1">
    <location>
        <begin position="24"/>
        <end position="163"/>
    </location>
</feature>
<reference evidence="2 3" key="1">
    <citation type="submission" date="2019-09" db="EMBL/GenBank/DDBJ databases">
        <authorList>
            <person name="Chandra G."/>
            <person name="Truman W A."/>
        </authorList>
    </citation>
    <scope>NUCLEOTIDE SEQUENCE [LARGE SCALE GENOMIC DNA]</scope>
    <source>
        <strain evidence="2">PS880</strain>
    </source>
</reference>
<organism evidence="2 3">
    <name type="scientific">Pseudomonas fluorescens</name>
    <dbReference type="NCBI Taxonomy" id="294"/>
    <lineage>
        <taxon>Bacteria</taxon>
        <taxon>Pseudomonadati</taxon>
        <taxon>Pseudomonadota</taxon>
        <taxon>Gammaproteobacteria</taxon>
        <taxon>Pseudomonadales</taxon>
        <taxon>Pseudomonadaceae</taxon>
        <taxon>Pseudomonas</taxon>
    </lineage>
</organism>
<evidence type="ECO:0000313" key="2">
    <source>
        <dbReference type="EMBL" id="VVP31001.1"/>
    </source>
</evidence>
<dbReference type="AlphaFoldDB" id="A0A5E7N1W7"/>